<comment type="caution">
    <text evidence="1">The sequence shown here is derived from an EMBL/GenBank/DDBJ whole genome shotgun (WGS) entry which is preliminary data.</text>
</comment>
<accession>A0A1F5YH40</accession>
<reference evidence="1 2" key="1">
    <citation type="journal article" date="2016" name="Nat. Commun.">
        <title>Thousands of microbial genomes shed light on interconnected biogeochemical processes in an aquifer system.</title>
        <authorList>
            <person name="Anantharaman K."/>
            <person name="Brown C.T."/>
            <person name="Hug L.A."/>
            <person name="Sharon I."/>
            <person name="Castelle C.J."/>
            <person name="Probst A.J."/>
            <person name="Thomas B.C."/>
            <person name="Singh A."/>
            <person name="Wilkins M.J."/>
            <person name="Karaoz U."/>
            <person name="Brodie E.L."/>
            <person name="Williams K.H."/>
            <person name="Hubbard S.S."/>
            <person name="Banfield J.F."/>
        </authorList>
    </citation>
    <scope>NUCLEOTIDE SEQUENCE [LARGE SCALE GENOMIC DNA]</scope>
</reference>
<name>A0A1F5YH40_9BACT</name>
<dbReference type="CDD" id="cd01427">
    <property type="entry name" value="HAD_like"/>
    <property type="match status" value="1"/>
</dbReference>
<evidence type="ECO:0000313" key="2">
    <source>
        <dbReference type="Proteomes" id="UP000176992"/>
    </source>
</evidence>
<dbReference type="Gene3D" id="3.40.50.1000">
    <property type="entry name" value="HAD superfamily/HAD-like"/>
    <property type="match status" value="1"/>
</dbReference>
<dbReference type="InterPro" id="IPR023214">
    <property type="entry name" value="HAD_sf"/>
</dbReference>
<proteinExistence type="predicted"/>
<dbReference type="Proteomes" id="UP000176992">
    <property type="component" value="Unassembled WGS sequence"/>
</dbReference>
<dbReference type="AlphaFoldDB" id="A0A1F5YH40"/>
<organism evidence="1 2">
    <name type="scientific">Candidatus Glassbacteria bacterium GWA2_58_10</name>
    <dbReference type="NCBI Taxonomy" id="1817865"/>
    <lineage>
        <taxon>Bacteria</taxon>
        <taxon>Candidatus Glassiibacteriota</taxon>
    </lineage>
</organism>
<dbReference type="SUPFAM" id="SSF56784">
    <property type="entry name" value="HAD-like"/>
    <property type="match status" value="1"/>
</dbReference>
<dbReference type="InterPro" id="IPR036412">
    <property type="entry name" value="HAD-like_sf"/>
</dbReference>
<gene>
    <name evidence="1" type="ORF">A2Z86_04450</name>
</gene>
<evidence type="ECO:0000313" key="1">
    <source>
        <dbReference type="EMBL" id="OGF99171.1"/>
    </source>
</evidence>
<dbReference type="EMBL" id="MFIV01000039">
    <property type="protein sequence ID" value="OGF99171.1"/>
    <property type="molecule type" value="Genomic_DNA"/>
</dbReference>
<sequence length="294" mass="32462">MSGGNPLKELKPNKEFFVGIDSDGCAFPTMELKHKECFIPNIVKSFGLQSVSKYAREAAEFVNLYSKWRGINRFPALLMVIDLLAERPEVRRSGVKLPDLGELKKWADSGAALGNPALEAEVKKNGNRVLARVLEWSKAVNQSIDWMVEGCQPFAFVRESLGKMAARADIVVVSATPLEALRKEWAEHGIDSFTRIIAGQELGSKKEHLALAAGGKYPPEKILMIGDAPGDMKAARGNSALFFPVNPGEEEKSWELLYSEAFGRFMAGSYSGNYEAGLIAKFEKLLPDKPPWKK</sequence>
<protein>
    <submittedName>
        <fullName evidence="1">Haloacid dehalogenase</fullName>
    </submittedName>
</protein>